<reference evidence="2 3" key="1">
    <citation type="journal article" date="2011" name="J. Bacteriol.">
        <title>Complete genome sequence of Burkholderia rhizoxinica, an endosymbiont of Rhizopus microsporus.</title>
        <authorList>
            <person name="Lackner G."/>
            <person name="Moebius N."/>
            <person name="Partida-Martinez L."/>
            <person name="Hertweck C."/>
        </authorList>
    </citation>
    <scope>NUCLEOTIDE SEQUENCE [LARGE SCALE GENOMIC DNA]</scope>
    <source>
        <strain evidence="3">DSM 19002 / CIP 109453 / HKI 454</strain>
    </source>
</reference>
<dbReference type="STRING" id="882378.RBRH_04065"/>
<sequence length="40" mass="4372">MCCGVTMAEAMGVNMTWMKIVIFVYAAVLASISGFLYVHL</sequence>
<dbReference type="KEGG" id="brh:RBRH_04065"/>
<dbReference type="EMBL" id="FR687359">
    <property type="protein sequence ID" value="CBW73657.1"/>
    <property type="molecule type" value="Genomic_DNA"/>
</dbReference>
<dbReference type="AlphaFoldDB" id="E5AKI5"/>
<keyword evidence="2" id="KW-0067">ATP-binding</keyword>
<keyword evidence="1" id="KW-1133">Transmembrane helix</keyword>
<evidence type="ECO:0000256" key="1">
    <source>
        <dbReference type="SAM" id="Phobius"/>
    </source>
</evidence>
<name>E5AKI5_MYCRK</name>
<protein>
    <submittedName>
        <fullName evidence="2">Branched-chain amino acid transport system permease protein livM / Branched-chain amino acid transport ATP-binding protein livG</fullName>
    </submittedName>
</protein>
<dbReference type="GO" id="GO:0005524">
    <property type="term" value="F:ATP binding"/>
    <property type="evidence" value="ECO:0007669"/>
    <property type="project" value="UniProtKB-KW"/>
</dbReference>
<evidence type="ECO:0000313" key="3">
    <source>
        <dbReference type="Proteomes" id="UP000007437"/>
    </source>
</evidence>
<dbReference type="Proteomes" id="UP000007437">
    <property type="component" value="Chromosome"/>
</dbReference>
<gene>
    <name evidence="2" type="ordered locus">RBRH_04065</name>
</gene>
<feature type="transmembrane region" description="Helical" evidence="1">
    <location>
        <begin position="17"/>
        <end position="38"/>
    </location>
</feature>
<proteinExistence type="predicted"/>
<accession>E5AKI5</accession>
<organism evidence="2 3">
    <name type="scientific">Mycetohabitans rhizoxinica (strain DSM 19002 / CIP 109453 / HKI 454)</name>
    <name type="common">Paraburkholderia rhizoxinica</name>
    <dbReference type="NCBI Taxonomy" id="882378"/>
    <lineage>
        <taxon>Bacteria</taxon>
        <taxon>Pseudomonadati</taxon>
        <taxon>Pseudomonadota</taxon>
        <taxon>Betaproteobacteria</taxon>
        <taxon>Burkholderiales</taxon>
        <taxon>Burkholderiaceae</taxon>
        <taxon>Mycetohabitans</taxon>
    </lineage>
</organism>
<dbReference type="HOGENOM" id="CLU_3286330_0_0_4"/>
<dbReference type="eggNOG" id="COG4177">
    <property type="taxonomic scope" value="Bacteria"/>
</dbReference>
<keyword evidence="2" id="KW-0547">Nucleotide-binding</keyword>
<keyword evidence="1" id="KW-0812">Transmembrane</keyword>
<keyword evidence="1" id="KW-0472">Membrane</keyword>
<evidence type="ECO:0000313" key="2">
    <source>
        <dbReference type="EMBL" id="CBW73657.1"/>
    </source>
</evidence>